<comment type="caution">
    <text evidence="6">The sequence shown here is derived from an EMBL/GenBank/DDBJ whole genome shotgun (WGS) entry which is preliminary data.</text>
</comment>
<accession>A0A922JQ23</accession>
<dbReference type="SUPFAM" id="SSF47616">
    <property type="entry name" value="GST C-terminal domain-like"/>
    <property type="match status" value="1"/>
</dbReference>
<dbReference type="PANTHER" id="PTHR11260:SF547">
    <property type="entry name" value="GLUTATHIONE S-TRANSFERASE"/>
    <property type="match status" value="1"/>
</dbReference>
<keyword evidence="1 3" id="KW-0808">Transferase</keyword>
<dbReference type="GO" id="GO:0004364">
    <property type="term" value="F:glutathione transferase activity"/>
    <property type="evidence" value="ECO:0007669"/>
    <property type="project" value="UniProtKB-UniRule"/>
</dbReference>
<dbReference type="PANTHER" id="PTHR11260">
    <property type="entry name" value="GLUTATHIONE S-TRANSFERASE, GST, SUPERFAMILY, GST DOMAIN CONTAINING"/>
    <property type="match status" value="1"/>
</dbReference>
<reference evidence="6" key="1">
    <citation type="submission" date="2021-01" db="EMBL/GenBank/DDBJ databases">
        <authorList>
            <person name="Lovell J.T."/>
            <person name="Bentley N."/>
            <person name="Bhattarai G."/>
            <person name="Jenkins J.W."/>
            <person name="Sreedasyam A."/>
            <person name="Alarcon Y."/>
            <person name="Bock C."/>
            <person name="Boston L."/>
            <person name="Carlson J."/>
            <person name="Cervantes K."/>
            <person name="Clermont K."/>
            <person name="Krom N."/>
            <person name="Kubenka K."/>
            <person name="Mamidi S."/>
            <person name="Mattison C."/>
            <person name="Monteros M."/>
            <person name="Pisani C."/>
            <person name="Plott C."/>
            <person name="Rajasekar S."/>
            <person name="Rhein H.S."/>
            <person name="Rohla C."/>
            <person name="Song M."/>
            <person name="Hilaire R.S."/>
            <person name="Shu S."/>
            <person name="Wells L."/>
            <person name="Wang X."/>
            <person name="Webber J."/>
            <person name="Heerema R.J."/>
            <person name="Klein P."/>
            <person name="Conner P."/>
            <person name="Grauke L."/>
            <person name="Grimwood J."/>
            <person name="Schmutz J."/>
            <person name="Randall J.J."/>
        </authorList>
    </citation>
    <scope>NUCLEOTIDE SEQUENCE</scope>
    <source>
        <tissue evidence="6">Leaf</tissue>
    </source>
</reference>
<gene>
    <name evidence="6" type="ORF">I3842_04G049900</name>
</gene>
<dbReference type="Gene3D" id="3.40.30.10">
    <property type="entry name" value="Glutaredoxin"/>
    <property type="match status" value="1"/>
</dbReference>
<dbReference type="Pfam" id="PF02798">
    <property type="entry name" value="GST_N"/>
    <property type="match status" value="1"/>
</dbReference>
<name>A0A922JQ23_CARIL</name>
<comment type="catalytic activity">
    <reaction evidence="2 3">
        <text>RX + glutathione = an S-substituted glutathione + a halide anion + H(+)</text>
        <dbReference type="Rhea" id="RHEA:16437"/>
        <dbReference type="ChEBI" id="CHEBI:15378"/>
        <dbReference type="ChEBI" id="CHEBI:16042"/>
        <dbReference type="ChEBI" id="CHEBI:17792"/>
        <dbReference type="ChEBI" id="CHEBI:57925"/>
        <dbReference type="ChEBI" id="CHEBI:90779"/>
        <dbReference type="EC" id="2.5.1.18"/>
    </reaction>
</comment>
<dbReference type="CDD" id="cd03185">
    <property type="entry name" value="GST_C_Tau"/>
    <property type="match status" value="1"/>
</dbReference>
<dbReference type="OrthoDB" id="202840at2759"/>
<protein>
    <recommendedName>
        <fullName evidence="3">Glutathione S-transferase</fullName>
        <ecNumber evidence="3">2.5.1.18</ecNumber>
    </recommendedName>
</protein>
<dbReference type="AlphaFoldDB" id="A0A922JQ23"/>
<dbReference type="Proteomes" id="UP000811246">
    <property type="component" value="Chromosome 4"/>
</dbReference>
<dbReference type="EC" id="2.5.1.18" evidence="3"/>
<dbReference type="SFLD" id="SFLDG01152">
    <property type="entry name" value="Main.3:_Omega-_and_Tau-like"/>
    <property type="match status" value="1"/>
</dbReference>
<dbReference type="InterPro" id="IPR036282">
    <property type="entry name" value="Glutathione-S-Trfase_C_sf"/>
</dbReference>
<dbReference type="GO" id="GO:0005829">
    <property type="term" value="C:cytosol"/>
    <property type="evidence" value="ECO:0007669"/>
    <property type="project" value="UniProtKB-SubCell"/>
</dbReference>
<dbReference type="CDD" id="cd03058">
    <property type="entry name" value="GST_N_Tau"/>
    <property type="match status" value="1"/>
</dbReference>
<comment type="function">
    <text evidence="3">Is involved in the conjugation of reduced glutathione to a wide number of exogenous and endogenous hydrophobic electrophiles.</text>
</comment>
<dbReference type="InterPro" id="IPR036249">
    <property type="entry name" value="Thioredoxin-like_sf"/>
</dbReference>
<dbReference type="GO" id="GO:0006749">
    <property type="term" value="P:glutathione metabolic process"/>
    <property type="evidence" value="ECO:0007669"/>
    <property type="project" value="InterPro"/>
</dbReference>
<sequence length="208" mass="23983">MSKGDVLLLDCWASPFSTRVKIALEEKGVEREDREENLFGGKSELLLKSNPHQKVPVLLHDGKPICESTNIVTYIDEVWTSQPLLPTCPYERARARFWADFIDKKLFDAGGKIWRNKGDEAQEVAKKEFIEDYFGGDSFGFLDITAIALTSWFSAFETFGSFKVEEYCHKFSAWMMRCMQRETVAKVLSDPKKIYEFVLMLKKMHGIE</sequence>
<organism evidence="6 7">
    <name type="scientific">Carya illinoinensis</name>
    <name type="common">Pecan</name>
    <dbReference type="NCBI Taxonomy" id="32201"/>
    <lineage>
        <taxon>Eukaryota</taxon>
        <taxon>Viridiplantae</taxon>
        <taxon>Streptophyta</taxon>
        <taxon>Embryophyta</taxon>
        <taxon>Tracheophyta</taxon>
        <taxon>Spermatophyta</taxon>
        <taxon>Magnoliopsida</taxon>
        <taxon>eudicotyledons</taxon>
        <taxon>Gunneridae</taxon>
        <taxon>Pentapetalae</taxon>
        <taxon>rosids</taxon>
        <taxon>fabids</taxon>
        <taxon>Fagales</taxon>
        <taxon>Juglandaceae</taxon>
        <taxon>Carya</taxon>
    </lineage>
</organism>
<dbReference type="PROSITE" id="PS50405">
    <property type="entry name" value="GST_CTER"/>
    <property type="match status" value="1"/>
</dbReference>
<evidence type="ECO:0000313" key="6">
    <source>
        <dbReference type="EMBL" id="KAG6716466.1"/>
    </source>
</evidence>
<evidence type="ECO:0000259" key="5">
    <source>
        <dbReference type="PROSITE" id="PS50405"/>
    </source>
</evidence>
<comment type="similarity">
    <text evidence="3">Belongs to the GST superfamily.</text>
</comment>
<dbReference type="SFLD" id="SFLDS00019">
    <property type="entry name" value="Glutathione_Transferase_(cytos"/>
    <property type="match status" value="1"/>
</dbReference>
<dbReference type="InterPro" id="IPR045074">
    <property type="entry name" value="GST_C_Tau"/>
</dbReference>
<evidence type="ECO:0000256" key="3">
    <source>
        <dbReference type="RuleBase" id="RU369102"/>
    </source>
</evidence>
<dbReference type="InterPro" id="IPR010987">
    <property type="entry name" value="Glutathione-S-Trfase_C-like"/>
</dbReference>
<keyword evidence="3" id="KW-0963">Cytoplasm</keyword>
<dbReference type="PROSITE" id="PS50404">
    <property type="entry name" value="GST_NTER"/>
    <property type="match status" value="1"/>
</dbReference>
<dbReference type="Gene3D" id="1.20.1050.10">
    <property type="match status" value="1"/>
</dbReference>
<evidence type="ECO:0000256" key="1">
    <source>
        <dbReference type="ARBA" id="ARBA00022679"/>
    </source>
</evidence>
<feature type="domain" description="GST C-terminal" evidence="5">
    <location>
        <begin position="88"/>
        <end position="197"/>
    </location>
</feature>
<comment type="subcellular location">
    <subcellularLocation>
        <location evidence="3">Cytoplasm</location>
        <location evidence="3">Cytosol</location>
    </subcellularLocation>
</comment>
<feature type="domain" description="GST N-terminal" evidence="4">
    <location>
        <begin position="4"/>
        <end position="83"/>
    </location>
</feature>
<dbReference type="SUPFAM" id="SSF52833">
    <property type="entry name" value="Thioredoxin-like"/>
    <property type="match status" value="1"/>
</dbReference>
<dbReference type="InterPro" id="IPR045073">
    <property type="entry name" value="Omega/Tau-like"/>
</dbReference>
<evidence type="ECO:0000256" key="2">
    <source>
        <dbReference type="ARBA" id="ARBA00047960"/>
    </source>
</evidence>
<dbReference type="EMBL" id="CM031828">
    <property type="protein sequence ID" value="KAG6716466.1"/>
    <property type="molecule type" value="Genomic_DNA"/>
</dbReference>
<evidence type="ECO:0000313" key="7">
    <source>
        <dbReference type="Proteomes" id="UP000811246"/>
    </source>
</evidence>
<dbReference type="InterPro" id="IPR040079">
    <property type="entry name" value="Glutathione_S-Trfase"/>
</dbReference>
<proteinExistence type="inferred from homology"/>
<evidence type="ECO:0000259" key="4">
    <source>
        <dbReference type="PROSITE" id="PS50404"/>
    </source>
</evidence>
<dbReference type="SFLD" id="SFLDG00358">
    <property type="entry name" value="Main_(cytGST)"/>
    <property type="match status" value="1"/>
</dbReference>
<dbReference type="InterPro" id="IPR004045">
    <property type="entry name" value="Glutathione_S-Trfase_N"/>
</dbReference>